<dbReference type="InterPro" id="IPR002676">
    <property type="entry name" value="RimM_N"/>
</dbReference>
<evidence type="ECO:0000256" key="5">
    <source>
        <dbReference type="HAMAP-Rule" id="MF_00014"/>
    </source>
</evidence>
<reference evidence="8" key="1">
    <citation type="submission" date="2022-06" db="EMBL/GenBank/DDBJ databases">
        <title>Complete Genome Sequence of Arcanobacterium pinnipediorum strain DSM 28752 isolated from a harbour seal.</title>
        <authorList>
            <person name="Borowiak M."/>
            <person name="Kreitlow A."/>
            <person name="Alssahen M."/>
            <person name="Malorny B."/>
            <person name="Laemmler C."/>
            <person name="Prenger-Berninghoff E."/>
            <person name="Siebert U."/>
            <person name="Ploetz M."/>
            <person name="Abdulmawjood A."/>
        </authorList>
    </citation>
    <scope>NUCLEOTIDE SEQUENCE</scope>
    <source>
        <strain evidence="8">DSM 28752</strain>
    </source>
</reference>
<dbReference type="PANTHER" id="PTHR33692">
    <property type="entry name" value="RIBOSOME MATURATION FACTOR RIMM"/>
    <property type="match status" value="1"/>
</dbReference>
<dbReference type="Pfam" id="PF01782">
    <property type="entry name" value="RimM"/>
    <property type="match status" value="1"/>
</dbReference>
<name>A0ABY5AI97_9ACTO</name>
<evidence type="ECO:0000256" key="1">
    <source>
        <dbReference type="ARBA" id="ARBA00022490"/>
    </source>
</evidence>
<dbReference type="InterPro" id="IPR011961">
    <property type="entry name" value="RimM"/>
</dbReference>
<organism evidence="8 9">
    <name type="scientific">Arcanobacterium pinnipediorum</name>
    <dbReference type="NCBI Taxonomy" id="1503041"/>
    <lineage>
        <taxon>Bacteria</taxon>
        <taxon>Bacillati</taxon>
        <taxon>Actinomycetota</taxon>
        <taxon>Actinomycetes</taxon>
        <taxon>Actinomycetales</taxon>
        <taxon>Actinomycetaceae</taxon>
        <taxon>Arcanobacterium</taxon>
    </lineage>
</organism>
<dbReference type="PANTHER" id="PTHR33692:SF1">
    <property type="entry name" value="RIBOSOME MATURATION FACTOR RIMM"/>
    <property type="match status" value="1"/>
</dbReference>
<dbReference type="Gene3D" id="2.40.30.60">
    <property type="entry name" value="RimM"/>
    <property type="match status" value="1"/>
</dbReference>
<comment type="subcellular location">
    <subcellularLocation>
        <location evidence="5">Cytoplasm</location>
    </subcellularLocation>
</comment>
<dbReference type="InterPro" id="IPR011033">
    <property type="entry name" value="PRC_barrel-like_sf"/>
</dbReference>
<evidence type="ECO:0000256" key="4">
    <source>
        <dbReference type="ARBA" id="ARBA00023186"/>
    </source>
</evidence>
<evidence type="ECO:0000256" key="2">
    <source>
        <dbReference type="ARBA" id="ARBA00022517"/>
    </source>
</evidence>
<keyword evidence="4 5" id="KW-0143">Chaperone</keyword>
<dbReference type="InterPro" id="IPR036976">
    <property type="entry name" value="RimM_N_sf"/>
</dbReference>
<dbReference type="Proteomes" id="UP001056109">
    <property type="component" value="Chromosome"/>
</dbReference>
<accession>A0ABY5AI97</accession>
<dbReference type="SUPFAM" id="SSF50447">
    <property type="entry name" value="Translation proteins"/>
    <property type="match status" value="1"/>
</dbReference>
<gene>
    <name evidence="5 8" type="primary">rimM</name>
    <name evidence="8" type="ORF">NG665_02825</name>
</gene>
<comment type="function">
    <text evidence="5">An accessory protein needed during the final step in the assembly of 30S ribosomal subunit, possibly for assembly of the head region. Essential for efficient processing of 16S rRNA. May be needed both before and after RbfA during the maturation of 16S rRNA. It has affinity for free ribosomal 30S subunits but not for 70S ribosomes.</text>
</comment>
<dbReference type="RefSeq" id="WP_252673788.1">
    <property type="nucleotide sequence ID" value="NZ_CP099547.1"/>
</dbReference>
<keyword evidence="3 5" id="KW-0698">rRNA processing</keyword>
<keyword evidence="2 5" id="KW-0690">Ribosome biogenesis</keyword>
<dbReference type="HAMAP" id="MF_00014">
    <property type="entry name" value="Ribosome_mat_RimM"/>
    <property type="match status" value="1"/>
</dbReference>
<dbReference type="Gene3D" id="2.30.30.240">
    <property type="entry name" value="PRC-barrel domain"/>
    <property type="match status" value="1"/>
</dbReference>
<dbReference type="Pfam" id="PF24986">
    <property type="entry name" value="PRC_RimM"/>
    <property type="match status" value="1"/>
</dbReference>
<dbReference type="InterPro" id="IPR056792">
    <property type="entry name" value="PRC_RimM"/>
</dbReference>
<evidence type="ECO:0000313" key="8">
    <source>
        <dbReference type="EMBL" id="USR79929.1"/>
    </source>
</evidence>
<evidence type="ECO:0000259" key="7">
    <source>
        <dbReference type="Pfam" id="PF24986"/>
    </source>
</evidence>
<keyword evidence="1 5" id="KW-0963">Cytoplasm</keyword>
<comment type="domain">
    <text evidence="5">The PRC barrel domain binds ribosomal protein uS19.</text>
</comment>
<dbReference type="InterPro" id="IPR009000">
    <property type="entry name" value="Transl_B-barrel_sf"/>
</dbReference>
<sequence length="173" mass="18759">MLLTVAIVGAPHGLKGDVKLNVRTDAPERRLVVGKMYETEPAELGPVTIASVRSHKGSTYVTFAEYADRTGAEALRGVKLVVETDEDDIEEDAWYAHELVGLEALDPEGYELGEVTGLEPGPAHDYLVVREPDGILTRVPFVKAIVTEVDLDDNCVIIDAPTGLFSDAELEID</sequence>
<feature type="domain" description="Ribosome maturation factor RimM PRC barrel" evidence="7">
    <location>
        <begin position="97"/>
        <end position="164"/>
    </location>
</feature>
<evidence type="ECO:0000259" key="6">
    <source>
        <dbReference type="Pfam" id="PF01782"/>
    </source>
</evidence>
<protein>
    <recommendedName>
        <fullName evidence="5">Ribosome maturation factor RimM</fullName>
    </recommendedName>
</protein>
<comment type="similarity">
    <text evidence="5">Belongs to the RimM family.</text>
</comment>
<feature type="domain" description="RimM N-terminal" evidence="6">
    <location>
        <begin position="5"/>
        <end position="85"/>
    </location>
</feature>
<keyword evidence="9" id="KW-1185">Reference proteome</keyword>
<dbReference type="EMBL" id="CP099547">
    <property type="protein sequence ID" value="USR79929.1"/>
    <property type="molecule type" value="Genomic_DNA"/>
</dbReference>
<dbReference type="SUPFAM" id="SSF50346">
    <property type="entry name" value="PRC-barrel domain"/>
    <property type="match status" value="1"/>
</dbReference>
<dbReference type="NCBIfam" id="TIGR02273">
    <property type="entry name" value="16S_RimM"/>
    <property type="match status" value="1"/>
</dbReference>
<evidence type="ECO:0000256" key="3">
    <source>
        <dbReference type="ARBA" id="ARBA00022552"/>
    </source>
</evidence>
<evidence type="ECO:0000313" key="9">
    <source>
        <dbReference type="Proteomes" id="UP001056109"/>
    </source>
</evidence>
<comment type="subunit">
    <text evidence="5">Binds ribosomal protein uS19.</text>
</comment>
<proteinExistence type="inferred from homology"/>